<dbReference type="InterPro" id="IPR027417">
    <property type="entry name" value="P-loop_NTPase"/>
</dbReference>
<accession>A0A1M7L0W3</accession>
<keyword evidence="2" id="KW-0808">Transferase</keyword>
<dbReference type="Gene3D" id="3.40.50.300">
    <property type="entry name" value="P-loop containing nucleotide triphosphate hydrolases"/>
    <property type="match status" value="1"/>
</dbReference>
<dbReference type="PANTHER" id="PTHR10285">
    <property type="entry name" value="URIDINE KINASE"/>
    <property type="match status" value="1"/>
</dbReference>
<dbReference type="InterPro" id="IPR006083">
    <property type="entry name" value="PRK/URK"/>
</dbReference>
<dbReference type="GO" id="GO:0016301">
    <property type="term" value="F:kinase activity"/>
    <property type="evidence" value="ECO:0007669"/>
    <property type="project" value="UniProtKB-KW"/>
</dbReference>
<dbReference type="RefSeq" id="WP_072951547.1">
    <property type="nucleotide sequence ID" value="NZ_FRCT01000011.1"/>
</dbReference>
<dbReference type="Pfam" id="PF00485">
    <property type="entry name" value="PRK"/>
    <property type="match status" value="1"/>
</dbReference>
<gene>
    <name evidence="2" type="ORF">SAMN04487860_1111</name>
</gene>
<sequence length="201" mass="23717">MKAEAIVKELKKQYKKGSTLLVGIDGLGGAGKSTIAEEVSRLLEAEDIHTEIFHIDDFIHPKAVRYNDDYPQWEQYYYLQWRYEHFLSSVVKPLREEREAPPMELYDKDNDSYITDIRSIPKGSIVITEGIFLQREELKDTFDYMIYVDVAEKERLSRVLLRDGYIGDEADIREKYEKRYFPAEHFYAEKYRPAENADLVI</sequence>
<organism evidence="2 3">
    <name type="scientific">Ruminococcus flavefaciens</name>
    <dbReference type="NCBI Taxonomy" id="1265"/>
    <lineage>
        <taxon>Bacteria</taxon>
        <taxon>Bacillati</taxon>
        <taxon>Bacillota</taxon>
        <taxon>Clostridia</taxon>
        <taxon>Eubacteriales</taxon>
        <taxon>Oscillospiraceae</taxon>
        <taxon>Ruminococcus</taxon>
    </lineage>
</organism>
<reference evidence="2 3" key="1">
    <citation type="submission" date="2016-11" db="EMBL/GenBank/DDBJ databases">
        <authorList>
            <person name="Jaros S."/>
            <person name="Januszkiewicz K."/>
            <person name="Wedrychowicz H."/>
        </authorList>
    </citation>
    <scope>NUCLEOTIDE SEQUENCE [LARGE SCALE GENOMIC DNA]</scope>
    <source>
        <strain evidence="2 3">Y1</strain>
    </source>
</reference>
<dbReference type="AlphaFoldDB" id="A0A1M7L0W3"/>
<name>A0A1M7L0W3_RUMFL</name>
<protein>
    <submittedName>
        <fullName evidence="2">Uridine kinase</fullName>
    </submittedName>
</protein>
<dbReference type="Proteomes" id="UP000184394">
    <property type="component" value="Unassembled WGS sequence"/>
</dbReference>
<feature type="domain" description="Phosphoribulokinase/uridine kinase" evidence="1">
    <location>
        <begin position="22"/>
        <end position="164"/>
    </location>
</feature>
<proteinExistence type="predicted"/>
<dbReference type="GO" id="GO:0005524">
    <property type="term" value="F:ATP binding"/>
    <property type="evidence" value="ECO:0007669"/>
    <property type="project" value="InterPro"/>
</dbReference>
<dbReference type="OrthoDB" id="1420794at2"/>
<dbReference type="EMBL" id="FRCT01000011">
    <property type="protein sequence ID" value="SHM71494.1"/>
    <property type="molecule type" value="Genomic_DNA"/>
</dbReference>
<evidence type="ECO:0000259" key="1">
    <source>
        <dbReference type="Pfam" id="PF00485"/>
    </source>
</evidence>
<keyword evidence="2" id="KW-0418">Kinase</keyword>
<evidence type="ECO:0000313" key="3">
    <source>
        <dbReference type="Proteomes" id="UP000184394"/>
    </source>
</evidence>
<dbReference type="SUPFAM" id="SSF52540">
    <property type="entry name" value="P-loop containing nucleoside triphosphate hydrolases"/>
    <property type="match status" value="1"/>
</dbReference>
<evidence type="ECO:0000313" key="2">
    <source>
        <dbReference type="EMBL" id="SHM71494.1"/>
    </source>
</evidence>